<dbReference type="Proteomes" id="UP000324832">
    <property type="component" value="Unassembled WGS sequence"/>
</dbReference>
<dbReference type="AlphaFoldDB" id="A0A5E4Q0R2"/>
<dbReference type="EMBL" id="FZQP02001138">
    <property type="protein sequence ID" value="VVC91887.1"/>
    <property type="molecule type" value="Genomic_DNA"/>
</dbReference>
<proteinExistence type="predicted"/>
<evidence type="ECO:0000313" key="2">
    <source>
        <dbReference type="Proteomes" id="UP000324832"/>
    </source>
</evidence>
<organism evidence="1 2">
    <name type="scientific">Leptidea sinapis</name>
    <dbReference type="NCBI Taxonomy" id="189913"/>
    <lineage>
        <taxon>Eukaryota</taxon>
        <taxon>Metazoa</taxon>
        <taxon>Ecdysozoa</taxon>
        <taxon>Arthropoda</taxon>
        <taxon>Hexapoda</taxon>
        <taxon>Insecta</taxon>
        <taxon>Pterygota</taxon>
        <taxon>Neoptera</taxon>
        <taxon>Endopterygota</taxon>
        <taxon>Lepidoptera</taxon>
        <taxon>Glossata</taxon>
        <taxon>Ditrysia</taxon>
        <taxon>Papilionoidea</taxon>
        <taxon>Pieridae</taxon>
        <taxon>Dismorphiinae</taxon>
        <taxon>Leptidea</taxon>
    </lineage>
</organism>
<protein>
    <submittedName>
        <fullName evidence="1">Uncharacterized protein</fullName>
    </submittedName>
</protein>
<name>A0A5E4Q0R2_9NEOP</name>
<keyword evidence="2" id="KW-1185">Reference proteome</keyword>
<evidence type="ECO:0000313" key="1">
    <source>
        <dbReference type="EMBL" id="VVC91887.1"/>
    </source>
</evidence>
<gene>
    <name evidence="1" type="ORF">LSINAPIS_LOCUS4445</name>
</gene>
<sequence length="74" mass="8808">MTAAGAIAFRRRPYCSPLLNYSHKKLLHYCYNYGQTFLNNNTPCVKYPKLTRGHFTDFIWTSYKYEITKLHNII</sequence>
<reference evidence="1 2" key="1">
    <citation type="submission" date="2017-07" db="EMBL/GenBank/DDBJ databases">
        <authorList>
            <person name="Talla V."/>
            <person name="Backstrom N."/>
        </authorList>
    </citation>
    <scope>NUCLEOTIDE SEQUENCE [LARGE SCALE GENOMIC DNA]</scope>
</reference>
<accession>A0A5E4Q0R2</accession>